<protein>
    <submittedName>
        <fullName evidence="1">Uncharacterized protein</fullName>
    </submittedName>
</protein>
<dbReference type="EMBL" id="KL224982">
    <property type="protein sequence ID" value="KFW66240.1"/>
    <property type="molecule type" value="Genomic_DNA"/>
</dbReference>
<dbReference type="AlphaFoldDB" id="A0A093NW88"/>
<dbReference type="Proteomes" id="UP000054081">
    <property type="component" value="Unassembled WGS sequence"/>
</dbReference>
<gene>
    <name evidence="1" type="ORF">AS28_11514</name>
</gene>
<name>A0A093NW88_PYGAD</name>
<proteinExistence type="predicted"/>
<evidence type="ECO:0000313" key="2">
    <source>
        <dbReference type="Proteomes" id="UP000054081"/>
    </source>
</evidence>
<sequence length="64" mass="6197">DLAGPAAATAVPVVPVGVRAAIARTIGSTVAIEAPVTQGAPISMQTPIAQGRAPISIQTPIAQG</sequence>
<organism evidence="1 2">
    <name type="scientific">Pygoscelis adeliae</name>
    <name type="common">Adelie penguin</name>
    <dbReference type="NCBI Taxonomy" id="9238"/>
    <lineage>
        <taxon>Eukaryota</taxon>
        <taxon>Metazoa</taxon>
        <taxon>Chordata</taxon>
        <taxon>Craniata</taxon>
        <taxon>Vertebrata</taxon>
        <taxon>Euteleostomi</taxon>
        <taxon>Archelosauria</taxon>
        <taxon>Archosauria</taxon>
        <taxon>Dinosauria</taxon>
        <taxon>Saurischia</taxon>
        <taxon>Theropoda</taxon>
        <taxon>Coelurosauria</taxon>
        <taxon>Aves</taxon>
        <taxon>Neognathae</taxon>
        <taxon>Neoaves</taxon>
        <taxon>Aequornithes</taxon>
        <taxon>Sphenisciformes</taxon>
        <taxon>Spheniscidae</taxon>
        <taxon>Pygoscelis</taxon>
    </lineage>
</organism>
<feature type="non-terminal residue" evidence="1">
    <location>
        <position position="1"/>
    </location>
</feature>
<keyword evidence="2" id="KW-1185">Reference proteome</keyword>
<evidence type="ECO:0000313" key="1">
    <source>
        <dbReference type="EMBL" id="KFW66240.1"/>
    </source>
</evidence>
<accession>A0A093NW88</accession>
<feature type="non-terminal residue" evidence="1">
    <location>
        <position position="64"/>
    </location>
</feature>
<reference evidence="1 2" key="1">
    <citation type="submission" date="2014-04" db="EMBL/GenBank/DDBJ databases">
        <title>Genome evolution of avian class.</title>
        <authorList>
            <person name="Zhang G."/>
            <person name="Li C."/>
        </authorList>
    </citation>
    <scope>NUCLEOTIDE SEQUENCE [LARGE SCALE GENOMIC DNA]</scope>
    <source>
        <strain evidence="1">BGI_AS28</strain>
    </source>
</reference>